<dbReference type="InterPro" id="IPR051262">
    <property type="entry name" value="SMP-30/CGR1_Lactonase"/>
</dbReference>
<protein>
    <submittedName>
        <fullName evidence="4">Gluconolactonase</fullName>
        <ecNumber evidence="4">3.1.1.17</ecNumber>
    </submittedName>
</protein>
<evidence type="ECO:0000259" key="3">
    <source>
        <dbReference type="Pfam" id="PF08450"/>
    </source>
</evidence>
<dbReference type="InterPro" id="IPR013658">
    <property type="entry name" value="SGL"/>
</dbReference>
<dbReference type="AlphaFoldDB" id="A0A518KCC3"/>
<reference evidence="4 5" key="1">
    <citation type="submission" date="2019-02" db="EMBL/GenBank/DDBJ databases">
        <title>Deep-cultivation of Planctomycetes and their phenomic and genomic characterization uncovers novel biology.</title>
        <authorList>
            <person name="Wiegand S."/>
            <person name="Jogler M."/>
            <person name="Boedeker C."/>
            <person name="Pinto D."/>
            <person name="Vollmers J."/>
            <person name="Rivas-Marin E."/>
            <person name="Kohn T."/>
            <person name="Peeters S.H."/>
            <person name="Heuer A."/>
            <person name="Rast P."/>
            <person name="Oberbeckmann S."/>
            <person name="Bunk B."/>
            <person name="Jeske O."/>
            <person name="Meyerdierks A."/>
            <person name="Storesund J.E."/>
            <person name="Kallscheuer N."/>
            <person name="Luecker S."/>
            <person name="Lage O.M."/>
            <person name="Pohl T."/>
            <person name="Merkel B.J."/>
            <person name="Hornburger P."/>
            <person name="Mueller R.-W."/>
            <person name="Bruemmer F."/>
            <person name="Labrenz M."/>
            <person name="Spormann A.M."/>
            <person name="Op den Camp H."/>
            <person name="Overmann J."/>
            <person name="Amann R."/>
            <person name="Jetten M.S.M."/>
            <person name="Mascher T."/>
            <person name="Medema M.H."/>
            <person name="Devos D.P."/>
            <person name="Kaster A.-K."/>
            <person name="Ovreas L."/>
            <person name="Rohde M."/>
            <person name="Galperin M.Y."/>
            <person name="Jogler C."/>
        </authorList>
    </citation>
    <scope>NUCLEOTIDE SEQUENCE [LARGE SCALE GENOMIC DNA]</scope>
    <source>
        <strain evidence="4 5">Spa11</strain>
    </source>
</reference>
<organism evidence="4 5">
    <name type="scientific">Botrimarina mediterranea</name>
    <dbReference type="NCBI Taxonomy" id="2528022"/>
    <lineage>
        <taxon>Bacteria</taxon>
        <taxon>Pseudomonadati</taxon>
        <taxon>Planctomycetota</taxon>
        <taxon>Planctomycetia</taxon>
        <taxon>Pirellulales</taxon>
        <taxon>Lacipirellulaceae</taxon>
        <taxon>Botrimarina</taxon>
    </lineage>
</organism>
<proteinExistence type="predicted"/>
<keyword evidence="1 4" id="KW-0378">Hydrolase</keyword>
<keyword evidence="2" id="KW-0732">Signal</keyword>
<dbReference type="SUPFAM" id="SSF63829">
    <property type="entry name" value="Calcium-dependent phosphotriesterase"/>
    <property type="match status" value="1"/>
</dbReference>
<dbReference type="RefSeq" id="WP_145114740.1">
    <property type="nucleotide sequence ID" value="NZ_CP036349.1"/>
</dbReference>
<dbReference type="EMBL" id="CP036349">
    <property type="protein sequence ID" value="QDV75450.1"/>
    <property type="molecule type" value="Genomic_DNA"/>
</dbReference>
<gene>
    <name evidence="4" type="primary">gnl</name>
    <name evidence="4" type="ORF">Spa11_36670</name>
</gene>
<dbReference type="Proteomes" id="UP000316426">
    <property type="component" value="Chromosome"/>
</dbReference>
<dbReference type="PANTHER" id="PTHR47572:SF4">
    <property type="entry name" value="LACTONASE DRP35"/>
    <property type="match status" value="1"/>
</dbReference>
<feature type="signal peptide" evidence="2">
    <location>
        <begin position="1"/>
        <end position="17"/>
    </location>
</feature>
<keyword evidence="5" id="KW-1185">Reference proteome</keyword>
<dbReference type="Gene3D" id="2.120.10.30">
    <property type="entry name" value="TolB, C-terminal domain"/>
    <property type="match status" value="1"/>
</dbReference>
<evidence type="ECO:0000313" key="4">
    <source>
        <dbReference type="EMBL" id="QDV75450.1"/>
    </source>
</evidence>
<accession>A0A518KCC3</accession>
<feature type="domain" description="SMP-30/Gluconolactonase/LRE-like region" evidence="3">
    <location>
        <begin position="55"/>
        <end position="319"/>
    </location>
</feature>
<dbReference type="KEGG" id="bmei:Spa11_36670"/>
<dbReference type="Pfam" id="PF08450">
    <property type="entry name" value="SGL"/>
    <property type="match status" value="1"/>
</dbReference>
<evidence type="ECO:0000256" key="2">
    <source>
        <dbReference type="SAM" id="SignalP"/>
    </source>
</evidence>
<evidence type="ECO:0000256" key="1">
    <source>
        <dbReference type="ARBA" id="ARBA00022801"/>
    </source>
</evidence>
<name>A0A518KCC3_9BACT</name>
<dbReference type="InterPro" id="IPR011042">
    <property type="entry name" value="6-blade_b-propeller_TolB-like"/>
</dbReference>
<dbReference type="PANTHER" id="PTHR47572">
    <property type="entry name" value="LIPOPROTEIN-RELATED"/>
    <property type="match status" value="1"/>
</dbReference>
<dbReference type="GO" id="GO:0004341">
    <property type="term" value="F:gluconolactonase activity"/>
    <property type="evidence" value="ECO:0007669"/>
    <property type="project" value="UniProtKB-EC"/>
</dbReference>
<evidence type="ECO:0000313" key="5">
    <source>
        <dbReference type="Proteomes" id="UP000316426"/>
    </source>
</evidence>
<dbReference type="EC" id="3.1.1.17" evidence="4"/>
<sequence precursor="true">MIARLLIIALLPAVAVAQDTKNFPTLGEVVRLDPALDRLIAKDAKVEVLAGGFVWSEGPVWVERDGGYLLFSDIPNNKIVKWVEGKGASTFLQPSGYTGLGSYGREPGSNGLALDPEGNLTMCEHGDRRVSRMTWDGGKRTLVDNVEGKRLNSPNDLCWGKNGDLYFTDPPYGLPKGWESSTRELDFCGVYHLSKDGKLTVVDKTLPRPNGVALSPDGQTLYVAQSESSAAIVRKYPVAEDGSVGEGSLFFDATELAKDHRGLPDGLAIDQNGNVWTTGPGGVLVVSPEGKLLGRILTGELTANCCFGGADGRALYMTADTWLCRIQTTTTGAGF</sequence>
<feature type="chain" id="PRO_5022124667" evidence="2">
    <location>
        <begin position="18"/>
        <end position="335"/>
    </location>
</feature>